<reference evidence="4" key="1">
    <citation type="submission" date="2008-07" db="EMBL/GenBank/DDBJ databases">
        <title>Annotation of Ajellomyces capsulatus strain H88.</title>
        <authorList>
            <person name="Champion M."/>
            <person name="Cuomo C."/>
            <person name="Ma L.-J."/>
            <person name="Henn M.R."/>
            <person name="Sil A."/>
            <person name="Goldman B."/>
            <person name="Young S.K."/>
            <person name="Kodira C.D."/>
            <person name="Zeng Q."/>
            <person name="Koehrsen M."/>
            <person name="Alvarado L."/>
            <person name="Berlin A."/>
            <person name="Borenstein D."/>
            <person name="Chen Z."/>
            <person name="Engels R."/>
            <person name="Freedman E."/>
            <person name="Gellesch M."/>
            <person name="Goldberg J."/>
            <person name="Griggs A."/>
            <person name="Gujja S."/>
            <person name="Heiman D."/>
            <person name="Hepburn T."/>
            <person name="Howarth C."/>
            <person name="Jen D."/>
            <person name="Larson L."/>
            <person name="Lewis B."/>
            <person name="Mehta T."/>
            <person name="Park D."/>
            <person name="Pearson M."/>
            <person name="Roberts A."/>
            <person name="Saif S."/>
            <person name="Shea T."/>
            <person name="Shenoy N."/>
            <person name="Sisk P."/>
            <person name="Stolte C."/>
            <person name="Sykes S."/>
            <person name="Walk T."/>
            <person name="White J."/>
            <person name="Yandava C."/>
            <person name="Klein B."/>
            <person name="McEwen J.G."/>
            <person name="Puccia R."/>
            <person name="Goldman G.H."/>
            <person name="Felipe M.S."/>
            <person name="Nino-Vega G."/>
            <person name="San-Blas G."/>
            <person name="Taylor J."/>
            <person name="Mendoza L."/>
            <person name="Galagan J."/>
            <person name="Nusbaum C."/>
            <person name="Birren B."/>
        </authorList>
    </citation>
    <scope>NUCLEOTIDE SEQUENCE [LARGE SCALE GENOMIC DNA]</scope>
    <source>
        <strain evidence="4">H88</strain>
    </source>
</reference>
<evidence type="ECO:0000256" key="1">
    <source>
        <dbReference type="SAM" id="MobiDB-lite"/>
    </source>
</evidence>
<feature type="compositionally biased region" description="Basic residues" evidence="1">
    <location>
        <begin position="399"/>
        <end position="411"/>
    </location>
</feature>
<organism evidence="4">
    <name type="scientific">Ajellomyces capsulatus (strain H88)</name>
    <name type="common">Darling's disease fungus</name>
    <name type="synonym">Histoplasma capsulatum</name>
    <dbReference type="NCBI Taxonomy" id="544711"/>
    <lineage>
        <taxon>Eukaryota</taxon>
        <taxon>Fungi</taxon>
        <taxon>Dikarya</taxon>
        <taxon>Ascomycota</taxon>
        <taxon>Pezizomycotina</taxon>
        <taxon>Eurotiomycetes</taxon>
        <taxon>Eurotiomycetidae</taxon>
        <taxon>Onygenales</taxon>
        <taxon>Ajellomycetaceae</taxon>
        <taxon>Histoplasma</taxon>
    </lineage>
</organism>
<feature type="chain" id="PRO_5003258020" evidence="2">
    <location>
        <begin position="18"/>
        <end position="530"/>
    </location>
</feature>
<dbReference type="STRING" id="544711.F0U528"/>
<dbReference type="OrthoDB" id="4185385at2759"/>
<dbReference type="HOGENOM" id="CLU_523685_0_0_1"/>
<evidence type="ECO:0000313" key="4">
    <source>
        <dbReference type="Proteomes" id="UP000008142"/>
    </source>
</evidence>
<feature type="region of interest" description="Disordered" evidence="1">
    <location>
        <begin position="379"/>
        <end position="411"/>
    </location>
</feature>
<proteinExistence type="predicted"/>
<evidence type="ECO:0000313" key="3">
    <source>
        <dbReference type="EMBL" id="EGC41229.1"/>
    </source>
</evidence>
<evidence type="ECO:0000256" key="2">
    <source>
        <dbReference type="SAM" id="SignalP"/>
    </source>
</evidence>
<dbReference type="AlphaFoldDB" id="F0U528"/>
<dbReference type="EMBL" id="DS990636">
    <property type="protein sequence ID" value="EGC41229.1"/>
    <property type="molecule type" value="Genomic_DNA"/>
</dbReference>
<sequence length="530" mass="57318">MLLLSFLGLVASLTLWGTFFPVPCTDIRPHGSFVERVTGAIRASFFLTGTYEFVLTANSKAAGAFQHERLGSFAGFSGLPRLPSDAYLDGMYCNSSSWVFIPSVGTVASPNTCFSRDMYSGSSSEIGLAVEAVEPSRVAIGGVEMDDAAQSAKSSSFLLELAVGSLAITFVCWLSLKLISIAYTREDLALSFGRLFVPSPEVAKHFVMTSGLTVTINMSNDVALVPISDAYEVVTAMIESSMGMGQSGVNPIYCRENGPVFTDSVAVCDVPLSSLALVTGSQSVEYSFHPVVDVIINRLARQQIGTPVNWSNCIAADSDAIPVERVNNEPGSTSLLPASVASVRMPQLTALVLRRLENISHFVLLRLVFVIVANAGDGQTAAENRSSTDKEEGPSERPKRNRMGQRQRRRLYQREMRKQQAELIDRLEMESDGGSNPPPQAPPAPIPASPVGHAASSTVAPMAPIRPAMLVNLQGQGNGFRPPHPHPPPPFRQFPVVARQPPVPGQGGQMPPFPWPYQQYGYPHYPHQRF</sequence>
<dbReference type="Proteomes" id="UP000008142">
    <property type="component" value="Unassembled WGS sequence"/>
</dbReference>
<name>F0U528_AJEC8</name>
<dbReference type="OMA" id="CRENGPV"/>
<keyword evidence="2" id="KW-0732">Signal</keyword>
<dbReference type="VEuPathDB" id="FungiDB:I7I53_07964"/>
<feature type="compositionally biased region" description="Basic and acidic residues" evidence="1">
    <location>
        <begin position="386"/>
        <end position="398"/>
    </location>
</feature>
<feature type="compositionally biased region" description="Pro residues" evidence="1">
    <location>
        <begin position="436"/>
        <end position="448"/>
    </location>
</feature>
<gene>
    <name evidence="3" type="ORF">HCEG_00591</name>
</gene>
<feature type="region of interest" description="Disordered" evidence="1">
    <location>
        <begin position="429"/>
        <end position="455"/>
    </location>
</feature>
<protein>
    <submittedName>
        <fullName evidence="3">Uncharacterized protein</fullName>
    </submittedName>
</protein>
<feature type="signal peptide" evidence="2">
    <location>
        <begin position="1"/>
        <end position="17"/>
    </location>
</feature>
<accession>F0U528</accession>